<dbReference type="eggNOG" id="COG2128">
    <property type="taxonomic scope" value="Bacteria"/>
</dbReference>
<dbReference type="PANTHER" id="PTHR34846:SF5">
    <property type="entry name" value="CARBOXYMUCONOLACTONE DECARBOXYLASE-LIKE DOMAIN-CONTAINING PROTEIN"/>
    <property type="match status" value="1"/>
</dbReference>
<keyword evidence="3" id="KW-1185">Reference proteome</keyword>
<dbReference type="Gene3D" id="1.20.1290.10">
    <property type="entry name" value="AhpD-like"/>
    <property type="match status" value="1"/>
</dbReference>
<accession>Q0FQU5</accession>
<proteinExistence type="predicted"/>
<dbReference type="STRING" id="314265.R2601_19045"/>
<dbReference type="RefSeq" id="WP_007798085.1">
    <property type="nucleotide sequence ID" value="NZ_DS022276.1"/>
</dbReference>
<dbReference type="SUPFAM" id="SSF69118">
    <property type="entry name" value="AhpD-like"/>
    <property type="match status" value="1"/>
</dbReference>
<sequence>MTASPCPPIPDADWPEEIADLRDGFAGALNVYRTMAHHPDLLRAWAPLRQHIVRDTALGLERSEVVILRAGYRLGSPYEWAHHVSRARQLGFSDARIEAIGGTPEGEDGLITRAVDALVDDKKLAPDQERELAEAIGRHAVIDLIATVGFYSVLGYLLMTYDTPIDDRVAAEMAEAPLDLPPR</sequence>
<protein>
    <recommendedName>
        <fullName evidence="1">Carboxymuconolactone decarboxylase-like domain-containing protein</fullName>
    </recommendedName>
</protein>
<organism evidence="2 3">
    <name type="scientific">Salipiger bermudensis (strain DSM 26914 / JCM 13377 / KCTC 12554 / HTCC2601)</name>
    <name type="common">Pelagibaca bermudensis</name>
    <dbReference type="NCBI Taxonomy" id="314265"/>
    <lineage>
        <taxon>Bacteria</taxon>
        <taxon>Pseudomonadati</taxon>
        <taxon>Pseudomonadota</taxon>
        <taxon>Alphaproteobacteria</taxon>
        <taxon>Rhodobacterales</taxon>
        <taxon>Roseobacteraceae</taxon>
        <taxon>Salipiger</taxon>
    </lineage>
</organism>
<dbReference type="Pfam" id="PF02627">
    <property type="entry name" value="CMD"/>
    <property type="match status" value="1"/>
</dbReference>
<dbReference type="EMBL" id="AATQ01000013">
    <property type="protein sequence ID" value="EAU46587.1"/>
    <property type="molecule type" value="Genomic_DNA"/>
</dbReference>
<evidence type="ECO:0000313" key="3">
    <source>
        <dbReference type="Proteomes" id="UP000006230"/>
    </source>
</evidence>
<dbReference type="GO" id="GO:0051920">
    <property type="term" value="F:peroxiredoxin activity"/>
    <property type="evidence" value="ECO:0007669"/>
    <property type="project" value="InterPro"/>
</dbReference>
<dbReference type="OrthoDB" id="4704294at2"/>
<feature type="domain" description="Carboxymuconolactone decarboxylase-like" evidence="1">
    <location>
        <begin position="39"/>
        <end position="100"/>
    </location>
</feature>
<dbReference type="InterPro" id="IPR003779">
    <property type="entry name" value="CMD-like"/>
</dbReference>
<dbReference type="PANTHER" id="PTHR34846">
    <property type="entry name" value="4-CARBOXYMUCONOLACTONE DECARBOXYLASE FAMILY PROTEIN (AFU_ORTHOLOGUE AFUA_6G11590)"/>
    <property type="match status" value="1"/>
</dbReference>
<dbReference type="InterPro" id="IPR029032">
    <property type="entry name" value="AhpD-like"/>
</dbReference>
<dbReference type="HOGENOM" id="CLU_082760_2_1_5"/>
<name>Q0FQU5_SALBH</name>
<reference evidence="2 3" key="1">
    <citation type="journal article" date="2010" name="J. Bacteriol.">
        <title>Genome sequences of Pelagibaca bermudensis HTCC2601T and Maritimibacter alkaliphilus HTCC2654T, the type strains of two marine Roseobacter genera.</title>
        <authorList>
            <person name="Thrash J.C."/>
            <person name="Cho J.C."/>
            <person name="Ferriera S."/>
            <person name="Johnson J."/>
            <person name="Vergin K.L."/>
            <person name="Giovannoni S.J."/>
        </authorList>
    </citation>
    <scope>NUCLEOTIDE SEQUENCE [LARGE SCALE GENOMIC DNA]</scope>
    <source>
        <strain evidence="3">DSM 26914 / JCM 13377 / KCTC 12554 / HTCC2601</strain>
    </source>
</reference>
<comment type="caution">
    <text evidence="2">The sequence shown here is derived from an EMBL/GenBank/DDBJ whole genome shotgun (WGS) entry which is preliminary data.</text>
</comment>
<evidence type="ECO:0000313" key="2">
    <source>
        <dbReference type="EMBL" id="EAU46587.1"/>
    </source>
</evidence>
<dbReference type="Proteomes" id="UP000006230">
    <property type="component" value="Unassembled WGS sequence"/>
</dbReference>
<dbReference type="AlphaFoldDB" id="Q0FQU5"/>
<gene>
    <name evidence="2" type="ORF">R2601_19045</name>
</gene>
<evidence type="ECO:0000259" key="1">
    <source>
        <dbReference type="Pfam" id="PF02627"/>
    </source>
</evidence>